<dbReference type="EMBL" id="JBHLSV010000010">
    <property type="protein sequence ID" value="MFC0674305.1"/>
    <property type="molecule type" value="Genomic_DNA"/>
</dbReference>
<comment type="caution">
    <text evidence="2">The sequence shown here is derived from an EMBL/GenBank/DDBJ whole genome shotgun (WGS) entry which is preliminary data.</text>
</comment>
<name>A0ABV6RBE9_9MICO</name>
<dbReference type="Proteomes" id="UP001589793">
    <property type="component" value="Unassembled WGS sequence"/>
</dbReference>
<accession>A0ABV6RBE9</accession>
<evidence type="ECO:0000313" key="2">
    <source>
        <dbReference type="EMBL" id="MFC0674305.1"/>
    </source>
</evidence>
<organism evidence="2 3">
    <name type="scientific">Brachybacterium hainanense</name>
    <dbReference type="NCBI Taxonomy" id="1541174"/>
    <lineage>
        <taxon>Bacteria</taxon>
        <taxon>Bacillati</taxon>
        <taxon>Actinomycetota</taxon>
        <taxon>Actinomycetes</taxon>
        <taxon>Micrococcales</taxon>
        <taxon>Dermabacteraceae</taxon>
        <taxon>Brachybacterium</taxon>
    </lineage>
</organism>
<reference evidence="2 3" key="1">
    <citation type="submission" date="2024-09" db="EMBL/GenBank/DDBJ databases">
        <authorList>
            <person name="Sun Q."/>
            <person name="Mori K."/>
        </authorList>
    </citation>
    <scope>NUCLEOTIDE SEQUENCE [LARGE SCALE GENOMIC DNA]</scope>
    <source>
        <strain evidence="2 3">CICC 10874</strain>
    </source>
</reference>
<gene>
    <name evidence="2" type="ORF">ACFFF6_10105</name>
</gene>
<feature type="transmembrane region" description="Helical" evidence="1">
    <location>
        <begin position="33"/>
        <end position="55"/>
    </location>
</feature>
<keyword evidence="1" id="KW-1133">Transmembrane helix</keyword>
<sequence>MLNPGMWSQNHLEAEDYGFPAEEERRSRPRLRLGVTITVTALGFLLAAATALLFVRLADFAVHDLPARAPTGWISAAAPVLPAGEAPPSAAPEALAGSAASR</sequence>
<proteinExistence type="predicted"/>
<evidence type="ECO:0000313" key="3">
    <source>
        <dbReference type="Proteomes" id="UP001589793"/>
    </source>
</evidence>
<protein>
    <submittedName>
        <fullName evidence="2">Uncharacterized protein</fullName>
    </submittedName>
</protein>
<evidence type="ECO:0000256" key="1">
    <source>
        <dbReference type="SAM" id="Phobius"/>
    </source>
</evidence>
<keyword evidence="1" id="KW-0472">Membrane</keyword>
<dbReference type="RefSeq" id="WP_376980267.1">
    <property type="nucleotide sequence ID" value="NZ_JBHLSV010000010.1"/>
</dbReference>
<keyword evidence="3" id="KW-1185">Reference proteome</keyword>
<keyword evidence="1" id="KW-0812">Transmembrane</keyword>